<reference evidence="1" key="1">
    <citation type="journal article" date="2011" name="Environ. Microbiol.">
        <title>Genomic insights into the metabolic potential of the polycyclic aromatic hydrocarbon degrading sulfate-reducing Deltaproteobacterium N47.</title>
        <authorList>
            <person name="Bergmann F."/>
            <person name="Selesi D."/>
            <person name="Weinmaier T."/>
            <person name="Tischler P."/>
            <person name="Rattei T."/>
            <person name="Meckenstock R.U."/>
        </authorList>
    </citation>
    <scope>NUCLEOTIDE SEQUENCE</scope>
</reference>
<dbReference type="InterPro" id="IPR059210">
    <property type="entry name" value="MADS4-like"/>
</dbReference>
<protein>
    <recommendedName>
        <fullName evidence="2">DUF4276 family protein</fullName>
    </recommendedName>
</protein>
<organism evidence="1">
    <name type="scientific">uncultured Desulfobacterium sp</name>
    <dbReference type="NCBI Taxonomy" id="201089"/>
    <lineage>
        <taxon>Bacteria</taxon>
        <taxon>Pseudomonadati</taxon>
        <taxon>Thermodesulfobacteriota</taxon>
        <taxon>Desulfobacteria</taxon>
        <taxon>Desulfobacterales</taxon>
        <taxon>Desulfobacteriaceae</taxon>
        <taxon>Desulfobacterium</taxon>
        <taxon>environmental samples</taxon>
    </lineage>
</organism>
<evidence type="ECO:0000313" key="1">
    <source>
        <dbReference type="EMBL" id="CBX30021.1"/>
    </source>
</evidence>
<sequence length="201" mass="23401">MKDLILLVADKDMEFVVKELLQRIHSLKIRIISYDVKVHSNHDPGIYNTSHDFLRIFIDMYSYAIVMLDREGCGRDKNSLQIADDIQTKLDNSGWANRSKVIVLDPELEIWVWSDSPAVASCLGWDNLELRNWLQKENYLNPDLQKPYNPKLVFEKALRIKGKPRSSSIYGKLAQKVSLDRCNDSAFIKFKAILKKWFLNQ</sequence>
<gene>
    <name evidence="1" type="ORF">N47_D28300</name>
</gene>
<name>E1YIH4_9BACT</name>
<proteinExistence type="predicted"/>
<dbReference type="EMBL" id="FR695874">
    <property type="protein sequence ID" value="CBX30021.1"/>
    <property type="molecule type" value="Genomic_DNA"/>
</dbReference>
<dbReference type="NCBIfam" id="NF047734">
    <property type="entry name" value="antiphage_MADS4"/>
    <property type="match status" value="1"/>
</dbReference>
<dbReference type="AlphaFoldDB" id="E1YIH4"/>
<accession>E1YIH4</accession>
<evidence type="ECO:0008006" key="2">
    <source>
        <dbReference type="Google" id="ProtNLM"/>
    </source>
</evidence>